<dbReference type="PRINTS" id="PR00727">
    <property type="entry name" value="LEADERPTASE"/>
</dbReference>
<accession>A0A9D9DQH8</accession>
<evidence type="ECO:0000256" key="4">
    <source>
        <dbReference type="ARBA" id="ARBA00022670"/>
    </source>
</evidence>
<dbReference type="PANTHER" id="PTHR43390:SF1">
    <property type="entry name" value="CHLOROPLAST PROCESSING PEPTIDASE"/>
    <property type="match status" value="1"/>
</dbReference>
<dbReference type="PANTHER" id="PTHR43390">
    <property type="entry name" value="SIGNAL PEPTIDASE I"/>
    <property type="match status" value="1"/>
</dbReference>
<comment type="similarity">
    <text evidence="2 7">Belongs to the peptidase S26 family.</text>
</comment>
<name>A0A9D9DQH8_9BACT</name>
<organism evidence="9 10">
    <name type="scientific">Candidatus Scatousia excrementipullorum</name>
    <dbReference type="NCBI Taxonomy" id="2840936"/>
    <lineage>
        <taxon>Bacteria</taxon>
        <taxon>Candidatus Scatousia</taxon>
    </lineage>
</organism>
<evidence type="ECO:0000313" key="9">
    <source>
        <dbReference type="EMBL" id="MBO8430666.1"/>
    </source>
</evidence>
<comment type="subcellular location">
    <subcellularLocation>
        <location evidence="7">Membrane</location>
        <topology evidence="7">Single-pass type II membrane protein</topology>
    </subcellularLocation>
</comment>
<dbReference type="CDD" id="cd06530">
    <property type="entry name" value="S26_SPase_I"/>
    <property type="match status" value="1"/>
</dbReference>
<keyword evidence="7" id="KW-1133">Transmembrane helix</keyword>
<evidence type="ECO:0000256" key="6">
    <source>
        <dbReference type="PIRSR" id="PIRSR600223-1"/>
    </source>
</evidence>
<dbReference type="Pfam" id="PF10502">
    <property type="entry name" value="Peptidase_S26"/>
    <property type="match status" value="1"/>
</dbReference>
<evidence type="ECO:0000259" key="8">
    <source>
        <dbReference type="Pfam" id="PF10502"/>
    </source>
</evidence>
<protein>
    <recommendedName>
        <fullName evidence="3 7">Signal peptidase I</fullName>
        <ecNumber evidence="3 7">3.4.21.89</ecNumber>
    </recommendedName>
</protein>
<feature type="active site" evidence="6">
    <location>
        <position position="113"/>
    </location>
</feature>
<proteinExistence type="inferred from homology"/>
<keyword evidence="4 7" id="KW-0645">Protease</keyword>
<evidence type="ECO:0000256" key="5">
    <source>
        <dbReference type="ARBA" id="ARBA00022801"/>
    </source>
</evidence>
<dbReference type="GO" id="GO:0004252">
    <property type="term" value="F:serine-type endopeptidase activity"/>
    <property type="evidence" value="ECO:0007669"/>
    <property type="project" value="InterPro"/>
</dbReference>
<gene>
    <name evidence="9" type="primary">lepB</name>
    <name evidence="9" type="ORF">IAC76_04700</name>
</gene>
<dbReference type="InterPro" id="IPR000223">
    <property type="entry name" value="Pept_S26A_signal_pept_1"/>
</dbReference>
<comment type="caution">
    <text evidence="9">The sequence shown here is derived from an EMBL/GenBank/DDBJ whole genome shotgun (WGS) entry which is preliminary data.</text>
</comment>
<evidence type="ECO:0000256" key="7">
    <source>
        <dbReference type="RuleBase" id="RU362042"/>
    </source>
</evidence>
<evidence type="ECO:0000256" key="1">
    <source>
        <dbReference type="ARBA" id="ARBA00000677"/>
    </source>
</evidence>
<dbReference type="InterPro" id="IPR019758">
    <property type="entry name" value="Pept_S26A_signal_pept_1_CS"/>
</dbReference>
<dbReference type="NCBIfam" id="TIGR02227">
    <property type="entry name" value="sigpep_I_bact"/>
    <property type="match status" value="1"/>
</dbReference>
<keyword evidence="7" id="KW-0472">Membrane</keyword>
<dbReference type="GO" id="GO:0009003">
    <property type="term" value="F:signal peptidase activity"/>
    <property type="evidence" value="ECO:0007669"/>
    <property type="project" value="UniProtKB-EC"/>
</dbReference>
<dbReference type="SUPFAM" id="SSF51306">
    <property type="entry name" value="LexA/Signal peptidase"/>
    <property type="match status" value="1"/>
</dbReference>
<feature type="transmembrane region" description="Helical" evidence="7">
    <location>
        <begin position="28"/>
        <end position="48"/>
    </location>
</feature>
<evidence type="ECO:0000313" key="10">
    <source>
        <dbReference type="Proteomes" id="UP000823632"/>
    </source>
</evidence>
<reference evidence="9" key="2">
    <citation type="journal article" date="2021" name="PeerJ">
        <title>Extensive microbial diversity within the chicken gut microbiome revealed by metagenomics and culture.</title>
        <authorList>
            <person name="Gilroy R."/>
            <person name="Ravi A."/>
            <person name="Getino M."/>
            <person name="Pursley I."/>
            <person name="Horton D.L."/>
            <person name="Alikhan N.F."/>
            <person name="Baker D."/>
            <person name="Gharbi K."/>
            <person name="Hall N."/>
            <person name="Watson M."/>
            <person name="Adriaenssens E.M."/>
            <person name="Foster-Nyarko E."/>
            <person name="Jarju S."/>
            <person name="Secka A."/>
            <person name="Antonio M."/>
            <person name="Oren A."/>
            <person name="Chaudhuri R.R."/>
            <person name="La Ragione R."/>
            <person name="Hildebrand F."/>
            <person name="Pallen M.J."/>
        </authorList>
    </citation>
    <scope>NUCLEOTIDE SEQUENCE</scope>
    <source>
        <strain evidence="9">10192</strain>
    </source>
</reference>
<feature type="active site" evidence="6">
    <location>
        <position position="52"/>
    </location>
</feature>
<evidence type="ECO:0000256" key="2">
    <source>
        <dbReference type="ARBA" id="ARBA00009370"/>
    </source>
</evidence>
<feature type="domain" description="Peptidase S26" evidence="8">
    <location>
        <begin position="22"/>
        <end position="205"/>
    </location>
</feature>
<dbReference type="InterPro" id="IPR019756">
    <property type="entry name" value="Pept_S26A_signal_pept_1_Ser-AS"/>
</dbReference>
<keyword evidence="5 7" id="KW-0378">Hydrolase</keyword>
<dbReference type="EMBL" id="JADIND010000098">
    <property type="protein sequence ID" value="MBO8430666.1"/>
    <property type="molecule type" value="Genomic_DNA"/>
</dbReference>
<dbReference type="InterPro" id="IPR019533">
    <property type="entry name" value="Peptidase_S26"/>
</dbReference>
<dbReference type="PROSITE" id="PS00501">
    <property type="entry name" value="SPASE_I_1"/>
    <property type="match status" value="1"/>
</dbReference>
<dbReference type="EC" id="3.4.21.89" evidence="3 7"/>
<dbReference type="PROSITE" id="PS00761">
    <property type="entry name" value="SPASE_I_3"/>
    <property type="match status" value="1"/>
</dbReference>
<dbReference type="Gene3D" id="2.10.109.10">
    <property type="entry name" value="Umud Fragment, subunit A"/>
    <property type="match status" value="1"/>
</dbReference>
<comment type="catalytic activity">
    <reaction evidence="1 7">
        <text>Cleavage of hydrophobic, N-terminal signal or leader sequences from secreted and periplasmic proteins.</text>
        <dbReference type="EC" id="3.4.21.89"/>
    </reaction>
</comment>
<evidence type="ECO:0000256" key="3">
    <source>
        <dbReference type="ARBA" id="ARBA00013208"/>
    </source>
</evidence>
<dbReference type="GO" id="GO:0016020">
    <property type="term" value="C:membrane"/>
    <property type="evidence" value="ECO:0007669"/>
    <property type="project" value="UniProtKB-SubCell"/>
</dbReference>
<dbReference type="AlphaFoldDB" id="A0A9D9DQH8"/>
<keyword evidence="7" id="KW-0812">Transmembrane</keyword>
<dbReference type="GO" id="GO:0006465">
    <property type="term" value="P:signal peptide processing"/>
    <property type="evidence" value="ECO:0007669"/>
    <property type="project" value="InterPro"/>
</dbReference>
<dbReference type="InterPro" id="IPR036286">
    <property type="entry name" value="LexA/Signal_pep-like_sf"/>
</dbReference>
<reference evidence="9" key="1">
    <citation type="submission" date="2020-10" db="EMBL/GenBank/DDBJ databases">
        <authorList>
            <person name="Gilroy R."/>
        </authorList>
    </citation>
    <scope>NUCLEOTIDE SEQUENCE</scope>
    <source>
        <strain evidence="9">10192</strain>
    </source>
</reference>
<sequence>MDTELIKNKFTQWYEKNKPAIKETVETVVFVVVMVIIIRFFVGEIRWIPSGSMKPTLIEGDRIFVERFSRFYSTPKRGDIMVFYPPFEKLKYTPVKVFARLTGFFCKDIAYIKRVVGLPGDKYEIKPDEYGKYTVYINDKPLNEPYIKSPYDYTPCTEAMNCGPAVIPEGHYLMLGDNRGNSQDGRYWGLLPQDRFIGKAVFLFWPFTRAKMLTGQQDNYKE</sequence>
<dbReference type="Proteomes" id="UP000823632">
    <property type="component" value="Unassembled WGS sequence"/>
</dbReference>